<dbReference type="Gene3D" id="3.40.390.10">
    <property type="entry name" value="Collagenase (Catalytic Domain)"/>
    <property type="match status" value="1"/>
</dbReference>
<dbReference type="AlphaFoldDB" id="A0A3N1H1K4"/>
<gene>
    <name evidence="9" type="ORF">EDD40_1651</name>
</gene>
<evidence type="ECO:0000256" key="5">
    <source>
        <dbReference type="ARBA" id="ARBA00022723"/>
    </source>
</evidence>
<dbReference type="InterPro" id="IPR024079">
    <property type="entry name" value="MetalloPept_cat_dom_sf"/>
</dbReference>
<evidence type="ECO:0000256" key="7">
    <source>
        <dbReference type="ARBA" id="ARBA00029927"/>
    </source>
</evidence>
<evidence type="ECO:0000313" key="10">
    <source>
        <dbReference type="Proteomes" id="UP000268727"/>
    </source>
</evidence>
<keyword evidence="6" id="KW-0482">Metalloprotease</keyword>
<keyword evidence="5" id="KW-0479">Metal-binding</keyword>
<name>A0A3N1H1K4_9PSEU</name>
<comment type="caution">
    <text evidence="9">The sequence shown here is derived from an EMBL/GenBank/DDBJ whole genome shotgun (WGS) entry which is preliminary data.</text>
</comment>
<dbReference type="EMBL" id="RJKM01000001">
    <property type="protein sequence ID" value="ROP36384.1"/>
    <property type="molecule type" value="Genomic_DNA"/>
</dbReference>
<feature type="transmembrane region" description="Helical" evidence="8">
    <location>
        <begin position="38"/>
        <end position="57"/>
    </location>
</feature>
<dbReference type="Proteomes" id="UP000268727">
    <property type="component" value="Unassembled WGS sequence"/>
</dbReference>
<keyword evidence="6" id="KW-0378">Hydrolase</keyword>
<keyword evidence="10" id="KW-1185">Reference proteome</keyword>
<comment type="catalytic activity">
    <reaction evidence="1">
        <text>Hydrolyzes proteins with a preference for Tyr or Phe in the P1' position. Has no action on amino-acid p-nitroanilides.</text>
        <dbReference type="EC" id="3.4.24.77"/>
    </reaction>
</comment>
<dbReference type="GO" id="GO:0006508">
    <property type="term" value="P:proteolysis"/>
    <property type="evidence" value="ECO:0007669"/>
    <property type="project" value="InterPro"/>
</dbReference>
<keyword evidence="8" id="KW-1133">Transmembrane helix</keyword>
<comment type="similarity">
    <text evidence="2">Belongs to the peptidase M7 family.</text>
</comment>
<organism evidence="9 10">
    <name type="scientific">Saccharothrix texasensis</name>
    <dbReference type="NCBI Taxonomy" id="103734"/>
    <lineage>
        <taxon>Bacteria</taxon>
        <taxon>Bacillati</taxon>
        <taxon>Actinomycetota</taxon>
        <taxon>Actinomycetes</taxon>
        <taxon>Pseudonocardiales</taxon>
        <taxon>Pseudonocardiaceae</taxon>
        <taxon>Saccharothrix</taxon>
    </lineage>
</organism>
<evidence type="ECO:0000256" key="8">
    <source>
        <dbReference type="SAM" id="Phobius"/>
    </source>
</evidence>
<evidence type="ECO:0000313" key="9">
    <source>
        <dbReference type="EMBL" id="ROP36384.1"/>
    </source>
</evidence>
<dbReference type="GO" id="GO:0008270">
    <property type="term" value="F:zinc ion binding"/>
    <property type="evidence" value="ECO:0007669"/>
    <property type="project" value="InterPro"/>
</dbReference>
<dbReference type="GO" id="GO:0005576">
    <property type="term" value="C:extracellular region"/>
    <property type="evidence" value="ECO:0007669"/>
    <property type="project" value="InterPro"/>
</dbReference>
<reference evidence="9 10" key="1">
    <citation type="submission" date="2018-11" db="EMBL/GenBank/DDBJ databases">
        <title>Sequencing the genomes of 1000 actinobacteria strains.</title>
        <authorList>
            <person name="Klenk H.-P."/>
        </authorList>
    </citation>
    <scope>NUCLEOTIDE SEQUENCE [LARGE SCALE GENOMIC DNA]</scope>
    <source>
        <strain evidence="9 10">DSM 44231</strain>
    </source>
</reference>
<keyword evidence="6" id="KW-0645">Protease</keyword>
<accession>A0A3N1H1K4</accession>
<sequence>MGLVTNGYGWFVGCREPPLSHGSLSLYPKETTMLVRKAVGVLAGVLGLLLPLVAVAAPSASAEPRVLARTLYYDVSQAQEFVADWDRAATNWNNSVSNVKLARRTSTSGVNIRILADDGWPRAYVSSLGNGTVYMGRQAVQQGYYRPRISTHEIGHILGLPDRRTGLCADLMSGSSAPVSCRNDLPNAAERAEVERRFAGSFAPADVRAAGFTGSSTECYVY</sequence>
<keyword evidence="8" id="KW-0472">Membrane</keyword>
<protein>
    <recommendedName>
        <fullName evidence="4">Extracellular small neutral protease</fullName>
        <ecNumber evidence="3">3.4.24.77</ecNumber>
    </recommendedName>
    <alternativeName>
        <fullName evidence="7">Snapalysin</fullName>
    </alternativeName>
</protein>
<dbReference type="Pfam" id="PF02031">
    <property type="entry name" value="Peptidase_M7"/>
    <property type="match status" value="1"/>
</dbReference>
<evidence type="ECO:0000256" key="2">
    <source>
        <dbReference type="ARBA" id="ARBA00006571"/>
    </source>
</evidence>
<evidence type="ECO:0000256" key="6">
    <source>
        <dbReference type="ARBA" id="ARBA00023049"/>
    </source>
</evidence>
<dbReference type="GO" id="GO:0004222">
    <property type="term" value="F:metalloendopeptidase activity"/>
    <property type="evidence" value="ECO:0007669"/>
    <property type="project" value="InterPro"/>
</dbReference>
<dbReference type="InterPro" id="IPR000013">
    <property type="entry name" value="Peptidase_M7"/>
</dbReference>
<dbReference type="PRINTS" id="PR00787">
    <property type="entry name" value="NEUTRALPTASE"/>
</dbReference>
<evidence type="ECO:0000256" key="3">
    <source>
        <dbReference type="ARBA" id="ARBA00012325"/>
    </source>
</evidence>
<proteinExistence type="inferred from homology"/>
<keyword evidence="8" id="KW-0812">Transmembrane</keyword>
<evidence type="ECO:0000256" key="1">
    <source>
        <dbReference type="ARBA" id="ARBA00000612"/>
    </source>
</evidence>
<dbReference type="EC" id="3.4.24.77" evidence="3"/>
<evidence type="ECO:0000256" key="4">
    <source>
        <dbReference type="ARBA" id="ARBA00019129"/>
    </source>
</evidence>
<dbReference type="SUPFAM" id="SSF55486">
    <property type="entry name" value="Metalloproteases ('zincins'), catalytic domain"/>
    <property type="match status" value="1"/>
</dbReference>